<evidence type="ECO:0000313" key="10">
    <source>
        <dbReference type="Proteomes" id="UP000069632"/>
    </source>
</evidence>
<organism evidence="9 10">
    <name type="scientific">Campylobacter geochelonis</name>
    <dbReference type="NCBI Taxonomy" id="1780362"/>
    <lineage>
        <taxon>Bacteria</taxon>
        <taxon>Pseudomonadati</taxon>
        <taxon>Campylobacterota</taxon>
        <taxon>Epsilonproteobacteria</taxon>
        <taxon>Campylobacterales</taxon>
        <taxon>Campylobacteraceae</taxon>
        <taxon>Campylobacter</taxon>
    </lineage>
</organism>
<feature type="domain" description="MotA/TolQ/ExbB proton channel" evidence="8">
    <location>
        <begin position="119"/>
        <end position="210"/>
    </location>
</feature>
<dbReference type="InterPro" id="IPR002898">
    <property type="entry name" value="MotA_ExbB_proton_chnl"/>
</dbReference>
<keyword evidence="10" id="KW-1185">Reference proteome</keyword>
<dbReference type="EMBL" id="FIZP01000002">
    <property type="protein sequence ID" value="CZE47279.1"/>
    <property type="molecule type" value="Genomic_DNA"/>
</dbReference>
<dbReference type="Pfam" id="PF01618">
    <property type="entry name" value="MotA_ExbB"/>
    <property type="match status" value="1"/>
</dbReference>
<name>A0A128EEC5_9BACT</name>
<evidence type="ECO:0000256" key="1">
    <source>
        <dbReference type="ARBA" id="ARBA00004429"/>
    </source>
</evidence>
<dbReference type="AlphaFoldDB" id="A0A128EEC5"/>
<evidence type="ECO:0000256" key="2">
    <source>
        <dbReference type="ARBA" id="ARBA00022475"/>
    </source>
</evidence>
<feature type="transmembrane region" description="Helical" evidence="7">
    <location>
        <begin position="21"/>
        <end position="47"/>
    </location>
</feature>
<feature type="transmembrane region" description="Helical" evidence="7">
    <location>
        <begin position="129"/>
        <end position="151"/>
    </location>
</feature>
<dbReference type="GO" id="GO:0015031">
    <property type="term" value="P:protein transport"/>
    <property type="evidence" value="ECO:0007669"/>
    <property type="project" value="UniProtKB-KW"/>
</dbReference>
<proteinExistence type="inferred from homology"/>
<evidence type="ECO:0000259" key="8">
    <source>
        <dbReference type="Pfam" id="PF01618"/>
    </source>
</evidence>
<evidence type="ECO:0000256" key="4">
    <source>
        <dbReference type="ARBA" id="ARBA00022989"/>
    </source>
</evidence>
<dbReference type="RefSeq" id="WP_075540126.1">
    <property type="nucleotide sequence ID" value="NZ_CP053844.1"/>
</dbReference>
<dbReference type="GO" id="GO:0005886">
    <property type="term" value="C:plasma membrane"/>
    <property type="evidence" value="ECO:0007669"/>
    <property type="project" value="UniProtKB-SubCell"/>
</dbReference>
<feature type="transmembrane region" description="Helical" evidence="7">
    <location>
        <begin position="171"/>
        <end position="195"/>
    </location>
</feature>
<keyword evidence="6" id="KW-0653">Protein transport</keyword>
<evidence type="ECO:0000256" key="7">
    <source>
        <dbReference type="SAM" id="Phobius"/>
    </source>
</evidence>
<evidence type="ECO:0000256" key="6">
    <source>
        <dbReference type="RuleBase" id="RU004057"/>
    </source>
</evidence>
<dbReference type="Proteomes" id="UP000069632">
    <property type="component" value="Unassembled WGS sequence"/>
</dbReference>
<keyword evidence="3 7" id="KW-0812">Transmembrane</keyword>
<evidence type="ECO:0000256" key="5">
    <source>
        <dbReference type="ARBA" id="ARBA00023136"/>
    </source>
</evidence>
<feature type="transmembrane region" description="Helical" evidence="7">
    <location>
        <begin position="53"/>
        <end position="70"/>
    </location>
</feature>
<keyword evidence="5 7" id="KW-0472">Membrane</keyword>
<keyword evidence="4 7" id="KW-1133">Transmembrane helix</keyword>
<dbReference type="OrthoDB" id="5359644at2"/>
<comment type="similarity">
    <text evidence="6">Belongs to the exbB/tolQ family.</text>
</comment>
<gene>
    <name evidence="9" type="ORF">ERS672216_00814</name>
</gene>
<evidence type="ECO:0000313" key="9">
    <source>
        <dbReference type="EMBL" id="CZE47279.1"/>
    </source>
</evidence>
<sequence>MENKNDSVLDIALPENSNRSLFGVYVKIVAVPVLIYLVFLAGYFKIIDFKVEFHSIAMMGFLLVLALIFARHSAEYGCCLFEDRIVKFKSGLKEYIMSHLMVVGNRKKSNASFDGFIDEYTRDMRNDNYASVAAGVFPMLGILGTFISIAISMPAFSSSDINSLESEIAQLLGGVGTAFYVSIFGIFLALWWIYFEKKGLSRYQKLVFKYKNATKNFFWDKDEISQNLMQELISKNEKVANIFETSLNSEFSKNLSRAMIEKFDAFKSMIDLEKESFSLSLVQIEKTNEFLSNASKITQELNQRYENTIVFMDNLINNTNLVYQKLSKHLENSALSSAQNYSKIEEVISNLVIELRGLENSLKETNLDILKNQNVAMENFKTSIAQGLGEFKSAFKEEIVASTDNSDVIEELRRSLASIDKESKDIIKTIEKTKNEN</sequence>
<evidence type="ECO:0000256" key="3">
    <source>
        <dbReference type="ARBA" id="ARBA00022692"/>
    </source>
</evidence>
<comment type="subcellular location">
    <subcellularLocation>
        <location evidence="1">Cell inner membrane</location>
        <topology evidence="1">Multi-pass membrane protein</topology>
    </subcellularLocation>
    <subcellularLocation>
        <location evidence="6">Membrane</location>
        <topology evidence="6">Multi-pass membrane protein</topology>
    </subcellularLocation>
</comment>
<keyword evidence="2" id="KW-1003">Cell membrane</keyword>
<keyword evidence="6" id="KW-0813">Transport</keyword>
<reference evidence="9 10" key="1">
    <citation type="submission" date="2016-02" db="EMBL/GenBank/DDBJ databases">
        <authorList>
            <consortium name="Pathogen Informatics"/>
        </authorList>
    </citation>
    <scope>NUCLEOTIDE SEQUENCE [LARGE SCALE GENOMIC DNA]</scope>
    <source>
        <strain evidence="9 10">RC20</strain>
    </source>
</reference>
<accession>A0A128EEC5</accession>
<protein>
    <submittedName>
        <fullName evidence="9">Membrane protein</fullName>
    </submittedName>
</protein>